<proteinExistence type="predicted"/>
<dbReference type="OrthoDB" id="6169202at2"/>
<keyword evidence="2" id="KW-0732">Signal</keyword>
<evidence type="ECO:0000256" key="2">
    <source>
        <dbReference type="SAM" id="SignalP"/>
    </source>
</evidence>
<dbReference type="AlphaFoldDB" id="A0A1H0D1V6"/>
<dbReference type="STRING" id="419597.SAMN04487957_101224"/>
<sequence>MQTRFPRKTLAAALLALAIAPVALTATAAPDDGAETREQWLEARAEHQAERRAALFERAGIDAETREALESASREHREAMAELRREHRERIDALLSDEQREALKAARLEMHQESQAERHQRRATSLQRRMTEMVDGWDLSEEEREALGELRREHYAAMAELRDRDFDSREARREAFQALRDEHQAALGELLTEEQLEEMRQTAREAYVKEPKGGKGDGQGRAD</sequence>
<protein>
    <recommendedName>
        <fullName evidence="5">LTXXQ motif family protein</fullName>
    </recommendedName>
</protein>
<dbReference type="Proteomes" id="UP000199075">
    <property type="component" value="Unassembled WGS sequence"/>
</dbReference>
<evidence type="ECO:0000313" key="3">
    <source>
        <dbReference type="EMBL" id="SDN63821.1"/>
    </source>
</evidence>
<name>A0A1H0D1V6_9GAMM</name>
<gene>
    <name evidence="3" type="ORF">SAMN04487957_101224</name>
</gene>
<feature type="chain" id="PRO_5011592349" description="LTXXQ motif family protein" evidence="2">
    <location>
        <begin position="29"/>
        <end position="223"/>
    </location>
</feature>
<evidence type="ECO:0000313" key="4">
    <source>
        <dbReference type="Proteomes" id="UP000199075"/>
    </source>
</evidence>
<organism evidence="3 4">
    <name type="scientific">Halomonas shengliensis</name>
    <dbReference type="NCBI Taxonomy" id="419597"/>
    <lineage>
        <taxon>Bacteria</taxon>
        <taxon>Pseudomonadati</taxon>
        <taxon>Pseudomonadota</taxon>
        <taxon>Gammaproteobacteria</taxon>
        <taxon>Oceanospirillales</taxon>
        <taxon>Halomonadaceae</taxon>
        <taxon>Halomonas</taxon>
    </lineage>
</organism>
<evidence type="ECO:0000256" key="1">
    <source>
        <dbReference type="SAM" id="MobiDB-lite"/>
    </source>
</evidence>
<dbReference type="RefSeq" id="WP_089676354.1">
    <property type="nucleotide sequence ID" value="NZ_FNIV01000001.1"/>
</dbReference>
<evidence type="ECO:0008006" key="5">
    <source>
        <dbReference type="Google" id="ProtNLM"/>
    </source>
</evidence>
<feature type="signal peptide" evidence="2">
    <location>
        <begin position="1"/>
        <end position="28"/>
    </location>
</feature>
<accession>A0A1H0D1V6</accession>
<dbReference type="EMBL" id="FNIV01000001">
    <property type="protein sequence ID" value="SDN63821.1"/>
    <property type="molecule type" value="Genomic_DNA"/>
</dbReference>
<keyword evidence="4" id="KW-1185">Reference proteome</keyword>
<feature type="region of interest" description="Disordered" evidence="1">
    <location>
        <begin position="202"/>
        <end position="223"/>
    </location>
</feature>
<reference evidence="4" key="1">
    <citation type="submission" date="2016-10" db="EMBL/GenBank/DDBJ databases">
        <authorList>
            <person name="Varghese N."/>
            <person name="Submissions S."/>
        </authorList>
    </citation>
    <scope>NUCLEOTIDE SEQUENCE [LARGE SCALE GENOMIC DNA]</scope>
    <source>
        <strain evidence="4">CGMCC 1.6444</strain>
    </source>
</reference>